<dbReference type="InterPro" id="IPR018490">
    <property type="entry name" value="cNMP-bd_dom_sf"/>
</dbReference>
<dbReference type="Pfam" id="PF00027">
    <property type="entry name" value="cNMP_binding"/>
    <property type="match status" value="1"/>
</dbReference>
<evidence type="ECO:0000259" key="5">
    <source>
        <dbReference type="PROSITE" id="PS51063"/>
    </source>
</evidence>
<keyword evidence="1" id="KW-0805">Transcription regulation</keyword>
<dbReference type="SMART" id="SM00100">
    <property type="entry name" value="cNMP"/>
    <property type="match status" value="1"/>
</dbReference>
<evidence type="ECO:0000256" key="3">
    <source>
        <dbReference type="ARBA" id="ARBA00023163"/>
    </source>
</evidence>
<dbReference type="SUPFAM" id="SSF46785">
    <property type="entry name" value="Winged helix' DNA-binding domain"/>
    <property type="match status" value="1"/>
</dbReference>
<comment type="caution">
    <text evidence="6">The sequence shown here is derived from an EMBL/GenBank/DDBJ whole genome shotgun (WGS) entry which is preliminary data.</text>
</comment>
<evidence type="ECO:0000313" key="7">
    <source>
        <dbReference type="Proteomes" id="UP000580474"/>
    </source>
</evidence>
<gene>
    <name evidence="6" type="ORF">BJ969_005943</name>
</gene>
<dbReference type="Gene3D" id="2.60.120.10">
    <property type="entry name" value="Jelly Rolls"/>
    <property type="match status" value="1"/>
</dbReference>
<dbReference type="InterPro" id="IPR014710">
    <property type="entry name" value="RmlC-like_jellyroll"/>
</dbReference>
<dbReference type="SUPFAM" id="SSF51206">
    <property type="entry name" value="cAMP-binding domain-like"/>
    <property type="match status" value="1"/>
</dbReference>
<protein>
    <submittedName>
        <fullName evidence="6">CRP-like cAMP-binding protein</fullName>
    </submittedName>
</protein>
<dbReference type="SMART" id="SM00419">
    <property type="entry name" value="HTH_CRP"/>
    <property type="match status" value="1"/>
</dbReference>
<dbReference type="PROSITE" id="PS50042">
    <property type="entry name" value="CNMP_BINDING_3"/>
    <property type="match status" value="1"/>
</dbReference>
<dbReference type="GO" id="GO:0005829">
    <property type="term" value="C:cytosol"/>
    <property type="evidence" value="ECO:0007669"/>
    <property type="project" value="TreeGrafter"/>
</dbReference>
<evidence type="ECO:0000313" key="6">
    <source>
        <dbReference type="EMBL" id="MBB5072855.1"/>
    </source>
</evidence>
<dbReference type="GO" id="GO:0003677">
    <property type="term" value="F:DNA binding"/>
    <property type="evidence" value="ECO:0007669"/>
    <property type="project" value="UniProtKB-KW"/>
</dbReference>
<evidence type="ECO:0000256" key="2">
    <source>
        <dbReference type="ARBA" id="ARBA00023125"/>
    </source>
</evidence>
<accession>A0A840NSC0</accession>
<feature type="domain" description="Cyclic nucleotide-binding" evidence="4">
    <location>
        <begin position="1"/>
        <end position="104"/>
    </location>
</feature>
<dbReference type="CDD" id="cd00038">
    <property type="entry name" value="CAP_ED"/>
    <property type="match status" value="1"/>
</dbReference>
<dbReference type="PANTHER" id="PTHR24567:SF68">
    <property type="entry name" value="DNA-BINDING TRANSCRIPTIONAL DUAL REGULATOR CRP"/>
    <property type="match status" value="1"/>
</dbReference>
<keyword evidence="2" id="KW-0238">DNA-binding</keyword>
<dbReference type="PANTHER" id="PTHR24567">
    <property type="entry name" value="CRP FAMILY TRANSCRIPTIONAL REGULATORY PROTEIN"/>
    <property type="match status" value="1"/>
</dbReference>
<proteinExistence type="predicted"/>
<evidence type="ECO:0000259" key="4">
    <source>
        <dbReference type="PROSITE" id="PS50042"/>
    </source>
</evidence>
<name>A0A840NSC0_9PSEU</name>
<dbReference type="InterPro" id="IPR012318">
    <property type="entry name" value="HTH_CRP"/>
</dbReference>
<dbReference type="InterPro" id="IPR050397">
    <property type="entry name" value="Env_Response_Regulators"/>
</dbReference>
<organism evidence="6 7">
    <name type="scientific">Saccharopolyspora gloriosae</name>
    <dbReference type="NCBI Taxonomy" id="455344"/>
    <lineage>
        <taxon>Bacteria</taxon>
        <taxon>Bacillati</taxon>
        <taxon>Actinomycetota</taxon>
        <taxon>Actinomycetes</taxon>
        <taxon>Pseudonocardiales</taxon>
        <taxon>Pseudonocardiaceae</taxon>
        <taxon>Saccharopolyspora</taxon>
    </lineage>
</organism>
<feature type="domain" description="HTH crp-type" evidence="5">
    <location>
        <begin position="135"/>
        <end position="209"/>
    </location>
</feature>
<reference evidence="6 7" key="1">
    <citation type="submission" date="2020-08" db="EMBL/GenBank/DDBJ databases">
        <title>Sequencing the genomes of 1000 actinobacteria strains.</title>
        <authorList>
            <person name="Klenk H.-P."/>
        </authorList>
    </citation>
    <scope>NUCLEOTIDE SEQUENCE [LARGE SCALE GENOMIC DNA]</scope>
    <source>
        <strain evidence="6 7">DSM 45582</strain>
    </source>
</reference>
<dbReference type="EMBL" id="JACHIV010000001">
    <property type="protein sequence ID" value="MBB5072855.1"/>
    <property type="molecule type" value="Genomic_DNA"/>
</dbReference>
<dbReference type="InterPro" id="IPR036390">
    <property type="entry name" value="WH_DNA-bd_sf"/>
</dbReference>
<dbReference type="PROSITE" id="PS51063">
    <property type="entry name" value="HTH_CRP_2"/>
    <property type="match status" value="1"/>
</dbReference>
<dbReference type="RefSeq" id="WP_184484475.1">
    <property type="nucleotide sequence ID" value="NZ_JACHIV010000001.1"/>
</dbReference>
<dbReference type="Pfam" id="PF13545">
    <property type="entry name" value="HTH_Crp_2"/>
    <property type="match status" value="1"/>
</dbReference>
<dbReference type="AlphaFoldDB" id="A0A840NSC0"/>
<keyword evidence="3" id="KW-0804">Transcription</keyword>
<dbReference type="Proteomes" id="UP000580474">
    <property type="component" value="Unassembled WGS sequence"/>
</dbReference>
<dbReference type="InterPro" id="IPR000595">
    <property type="entry name" value="cNMP-bd_dom"/>
</dbReference>
<evidence type="ECO:0000256" key="1">
    <source>
        <dbReference type="ARBA" id="ARBA00023015"/>
    </source>
</evidence>
<dbReference type="GO" id="GO:0003700">
    <property type="term" value="F:DNA-binding transcription factor activity"/>
    <property type="evidence" value="ECO:0007669"/>
    <property type="project" value="TreeGrafter"/>
</dbReference>
<keyword evidence="7" id="KW-1185">Reference proteome</keyword>
<sequence length="219" mass="24367">MLARLRRETQRTLLDLGPEVIFEAGHTILRQGDDSSHVVLLLSGSAKVQALSESGGPTLLGIRFGGDLVGEMAALERRARSATVTAGAHTRARLIKSSDFRRFLSEHADAAVAMVLMVNARLRWANRRRIDNANLSATKRVPRVLLEVVDTYGEQDSDGNWRIGPPLNHEELATLAGVRLRTVEKALRDLHEQDVLQRGYRSIIVTDLPRLREISDYSD</sequence>